<dbReference type="FunFam" id="3.30.470.20:FF:000015">
    <property type="entry name" value="Phosphoribosylaminoimidazole-succinocarboxamide synthase"/>
    <property type="match status" value="1"/>
</dbReference>
<dbReference type="STRING" id="583355.Caka_1147"/>
<dbReference type="eggNOG" id="COG0152">
    <property type="taxonomic scope" value="Bacteria"/>
</dbReference>
<evidence type="ECO:0000259" key="9">
    <source>
        <dbReference type="Pfam" id="PF01259"/>
    </source>
</evidence>
<dbReference type="InterPro" id="IPR028923">
    <property type="entry name" value="SAICAR_synt/ADE2_N"/>
</dbReference>
<dbReference type="Proteomes" id="UP000000925">
    <property type="component" value="Chromosome"/>
</dbReference>
<name>D5EIA2_CORAD</name>
<accession>D5EIA2</accession>
<dbReference type="HAMAP" id="MF_00137">
    <property type="entry name" value="SAICAR_synth"/>
    <property type="match status" value="1"/>
</dbReference>
<reference evidence="10 11" key="1">
    <citation type="journal article" date="2010" name="Stand. Genomic Sci.">
        <title>Complete genome sequence of Coraliomargarita akajimensis type strain (04OKA010-24).</title>
        <authorList>
            <person name="Mavromatis K."/>
            <person name="Abt B."/>
            <person name="Brambilla E."/>
            <person name="Lapidus A."/>
            <person name="Copeland A."/>
            <person name="Deshpande S."/>
            <person name="Nolan M."/>
            <person name="Lucas S."/>
            <person name="Tice H."/>
            <person name="Cheng J.F."/>
            <person name="Han C."/>
            <person name="Detter J.C."/>
            <person name="Woyke T."/>
            <person name="Goodwin L."/>
            <person name="Pitluck S."/>
            <person name="Held B."/>
            <person name="Brettin T."/>
            <person name="Tapia R."/>
            <person name="Ivanova N."/>
            <person name="Mikhailova N."/>
            <person name="Pati A."/>
            <person name="Liolios K."/>
            <person name="Chen A."/>
            <person name="Palaniappan K."/>
            <person name="Land M."/>
            <person name="Hauser L."/>
            <person name="Chang Y.J."/>
            <person name="Jeffries C.D."/>
            <person name="Rohde M."/>
            <person name="Goker M."/>
            <person name="Bristow J."/>
            <person name="Eisen J.A."/>
            <person name="Markowitz V."/>
            <person name="Hugenholtz P."/>
            <person name="Klenk H.P."/>
            <person name="Kyrpides N.C."/>
        </authorList>
    </citation>
    <scope>NUCLEOTIDE SEQUENCE [LARGE SCALE GENOMIC DNA]</scope>
    <source>
        <strain evidence="11">DSM 45221 / IAM 15411 / JCM 23193 / KCTC 12865</strain>
    </source>
</reference>
<protein>
    <recommendedName>
        <fullName evidence="8">Phosphoribosylaminoimidazole-succinocarboxamide synthase</fullName>
        <ecNumber evidence="8">6.3.2.6</ecNumber>
    </recommendedName>
    <alternativeName>
        <fullName evidence="8">SAICAR synthetase</fullName>
    </alternativeName>
</protein>
<dbReference type="CDD" id="cd01414">
    <property type="entry name" value="SAICAR_synt_Sc"/>
    <property type="match status" value="1"/>
</dbReference>
<evidence type="ECO:0000256" key="7">
    <source>
        <dbReference type="ARBA" id="ARBA00048475"/>
    </source>
</evidence>
<comment type="similarity">
    <text evidence="2 8">Belongs to the SAICAR synthetase family.</text>
</comment>
<evidence type="ECO:0000313" key="10">
    <source>
        <dbReference type="EMBL" id="ADE54168.1"/>
    </source>
</evidence>
<sequence>MSSELLPFPLPEQPLLKVEGLPYPLVASGKVREIFDMGDALLMVATDRVSAFDVIMNEGLPGKGALLTQISLYWFERASSLVQHHLVDNHAERIADLAKDFPELEHRSMIVKKLKPLPIEAVVRGYLSGSGWKAYQSEGKLFEYRLPEGLQESSQLPKAVFTPTTKAASGHDMPIDCAEAAELIGADLFKQVHDLSLELYEMGVARANQAGIILADTKFEFGTDESGALYLIDEVLTPDSSRYWPKESYAPGGAQPSFDKQFVRDYLESLDWDKSPPPPALSEAVLKGTLDRYVEAFLTIVGDNS</sequence>
<dbReference type="SUPFAM" id="SSF56104">
    <property type="entry name" value="SAICAR synthase-like"/>
    <property type="match status" value="1"/>
</dbReference>
<proteinExistence type="inferred from homology"/>
<evidence type="ECO:0000256" key="1">
    <source>
        <dbReference type="ARBA" id="ARBA00004672"/>
    </source>
</evidence>
<keyword evidence="11" id="KW-1185">Reference proteome</keyword>
<gene>
    <name evidence="8" type="primary">purC</name>
    <name evidence="10" type="ordered locus">Caka_1147</name>
</gene>
<dbReference type="OrthoDB" id="9801549at2"/>
<dbReference type="EMBL" id="CP001998">
    <property type="protein sequence ID" value="ADE54168.1"/>
    <property type="molecule type" value="Genomic_DNA"/>
</dbReference>
<comment type="pathway">
    <text evidence="1 8">Purine metabolism; IMP biosynthesis via de novo pathway; 5-amino-1-(5-phospho-D-ribosyl)imidazole-4-carboxamide from 5-amino-1-(5-phospho-D-ribosyl)imidazole-4-carboxylate: step 1/2.</text>
</comment>
<dbReference type="GO" id="GO:0005524">
    <property type="term" value="F:ATP binding"/>
    <property type="evidence" value="ECO:0007669"/>
    <property type="project" value="UniProtKB-KW"/>
</dbReference>
<dbReference type="PANTHER" id="PTHR43700">
    <property type="entry name" value="PHOSPHORIBOSYLAMINOIMIDAZOLE-SUCCINOCARBOXAMIDE SYNTHASE"/>
    <property type="match status" value="1"/>
</dbReference>
<dbReference type="UniPathway" id="UPA00074">
    <property type="reaction ID" value="UER00131"/>
</dbReference>
<dbReference type="NCBIfam" id="TIGR00081">
    <property type="entry name" value="purC"/>
    <property type="match status" value="1"/>
</dbReference>
<evidence type="ECO:0000256" key="2">
    <source>
        <dbReference type="ARBA" id="ARBA00010190"/>
    </source>
</evidence>
<dbReference type="GO" id="GO:0005737">
    <property type="term" value="C:cytoplasm"/>
    <property type="evidence" value="ECO:0007669"/>
    <property type="project" value="TreeGrafter"/>
</dbReference>
<dbReference type="Pfam" id="PF01259">
    <property type="entry name" value="SAICAR_synt"/>
    <property type="match status" value="1"/>
</dbReference>
<keyword evidence="4 8" id="KW-0547">Nucleotide-binding</keyword>
<dbReference type="NCBIfam" id="NF010568">
    <property type="entry name" value="PRK13961.1"/>
    <property type="match status" value="1"/>
</dbReference>
<keyword evidence="3 8" id="KW-0436">Ligase</keyword>
<organism evidence="10 11">
    <name type="scientific">Coraliomargarita akajimensis (strain DSM 45221 / IAM 15411 / JCM 23193 / KCTC 12865 / 04OKA010-24)</name>
    <dbReference type="NCBI Taxonomy" id="583355"/>
    <lineage>
        <taxon>Bacteria</taxon>
        <taxon>Pseudomonadati</taxon>
        <taxon>Verrucomicrobiota</taxon>
        <taxon>Opitutia</taxon>
        <taxon>Puniceicoccales</taxon>
        <taxon>Coraliomargaritaceae</taxon>
        <taxon>Coraliomargarita</taxon>
    </lineage>
</organism>
<dbReference type="Gene3D" id="3.30.200.20">
    <property type="entry name" value="Phosphorylase Kinase, domain 1"/>
    <property type="match status" value="1"/>
</dbReference>
<feature type="domain" description="SAICAR synthetase/ADE2 N-terminal" evidence="9">
    <location>
        <begin position="26"/>
        <end position="275"/>
    </location>
</feature>
<dbReference type="RefSeq" id="WP_013042890.1">
    <property type="nucleotide sequence ID" value="NC_014008.1"/>
</dbReference>
<dbReference type="HOGENOM" id="CLU_045637_0_0_0"/>
<dbReference type="EC" id="6.3.2.6" evidence="8"/>
<dbReference type="KEGG" id="caa:Caka_1147"/>
<comment type="catalytic activity">
    <reaction evidence="7 8">
        <text>5-amino-1-(5-phospho-D-ribosyl)imidazole-4-carboxylate + L-aspartate + ATP = (2S)-2-[5-amino-1-(5-phospho-beta-D-ribosyl)imidazole-4-carboxamido]succinate + ADP + phosphate + 2 H(+)</text>
        <dbReference type="Rhea" id="RHEA:22628"/>
        <dbReference type="ChEBI" id="CHEBI:15378"/>
        <dbReference type="ChEBI" id="CHEBI:29991"/>
        <dbReference type="ChEBI" id="CHEBI:30616"/>
        <dbReference type="ChEBI" id="CHEBI:43474"/>
        <dbReference type="ChEBI" id="CHEBI:58443"/>
        <dbReference type="ChEBI" id="CHEBI:77657"/>
        <dbReference type="ChEBI" id="CHEBI:456216"/>
        <dbReference type="EC" id="6.3.2.6"/>
    </reaction>
</comment>
<dbReference type="PANTHER" id="PTHR43700:SF1">
    <property type="entry name" value="PHOSPHORIBOSYLAMINOIMIDAZOLE-SUCCINOCARBOXAMIDE SYNTHASE"/>
    <property type="match status" value="1"/>
</dbReference>
<dbReference type="AlphaFoldDB" id="D5EIA2"/>
<evidence type="ECO:0000256" key="5">
    <source>
        <dbReference type="ARBA" id="ARBA00022755"/>
    </source>
</evidence>
<evidence type="ECO:0000256" key="8">
    <source>
        <dbReference type="HAMAP-Rule" id="MF_00137"/>
    </source>
</evidence>
<dbReference type="GO" id="GO:0004639">
    <property type="term" value="F:phosphoribosylaminoimidazolesuccinocarboxamide synthase activity"/>
    <property type="evidence" value="ECO:0007669"/>
    <property type="project" value="UniProtKB-UniRule"/>
</dbReference>
<keyword evidence="5 8" id="KW-0658">Purine biosynthesis</keyword>
<dbReference type="InterPro" id="IPR018236">
    <property type="entry name" value="SAICAR_synthetase_CS"/>
</dbReference>
<dbReference type="PROSITE" id="PS01057">
    <property type="entry name" value="SAICAR_SYNTHETASE_1"/>
    <property type="match status" value="1"/>
</dbReference>
<evidence type="ECO:0000256" key="3">
    <source>
        <dbReference type="ARBA" id="ARBA00022598"/>
    </source>
</evidence>
<evidence type="ECO:0000313" key="11">
    <source>
        <dbReference type="Proteomes" id="UP000000925"/>
    </source>
</evidence>
<dbReference type="GO" id="GO:0006189">
    <property type="term" value="P:'de novo' IMP biosynthetic process"/>
    <property type="evidence" value="ECO:0007669"/>
    <property type="project" value="UniProtKB-UniRule"/>
</dbReference>
<dbReference type="Gene3D" id="3.30.470.20">
    <property type="entry name" value="ATP-grasp fold, B domain"/>
    <property type="match status" value="1"/>
</dbReference>
<dbReference type="PROSITE" id="PS01058">
    <property type="entry name" value="SAICAR_SYNTHETASE_2"/>
    <property type="match status" value="1"/>
</dbReference>
<evidence type="ECO:0000256" key="6">
    <source>
        <dbReference type="ARBA" id="ARBA00022840"/>
    </source>
</evidence>
<evidence type="ECO:0000256" key="4">
    <source>
        <dbReference type="ARBA" id="ARBA00022741"/>
    </source>
</evidence>
<dbReference type="InterPro" id="IPR001636">
    <property type="entry name" value="SAICAR_synth"/>
</dbReference>
<keyword evidence="6 8" id="KW-0067">ATP-binding</keyword>